<dbReference type="Pfam" id="PF00589">
    <property type="entry name" value="Phage_integrase"/>
    <property type="match status" value="1"/>
</dbReference>
<dbReference type="GO" id="GO:0015074">
    <property type="term" value="P:DNA integration"/>
    <property type="evidence" value="ECO:0007669"/>
    <property type="project" value="UniProtKB-KW"/>
</dbReference>
<keyword evidence="2 4" id="KW-0238">DNA-binding</keyword>
<dbReference type="GO" id="GO:0003677">
    <property type="term" value="F:DNA binding"/>
    <property type="evidence" value="ECO:0007669"/>
    <property type="project" value="UniProtKB-UniRule"/>
</dbReference>
<evidence type="ECO:0000259" key="6">
    <source>
        <dbReference type="PROSITE" id="PS51900"/>
    </source>
</evidence>
<comment type="caution">
    <text evidence="7">The sequence shown here is derived from an EMBL/GenBank/DDBJ whole genome shotgun (WGS) entry which is preliminary data.</text>
</comment>
<dbReference type="Pfam" id="PF02899">
    <property type="entry name" value="Phage_int_SAM_1"/>
    <property type="match status" value="1"/>
</dbReference>
<dbReference type="NCBIfam" id="NF040815">
    <property type="entry name" value="recomb_XerA_Arch"/>
    <property type="match status" value="1"/>
</dbReference>
<evidence type="ECO:0000256" key="3">
    <source>
        <dbReference type="ARBA" id="ARBA00023172"/>
    </source>
</evidence>
<keyword evidence="1" id="KW-0229">DNA integration</keyword>
<proteinExistence type="predicted"/>
<dbReference type="InterPro" id="IPR011010">
    <property type="entry name" value="DNA_brk_join_enz"/>
</dbReference>
<feature type="domain" description="Tyr recombinase" evidence="5">
    <location>
        <begin position="112"/>
        <end position="301"/>
    </location>
</feature>
<dbReference type="CDD" id="cd00798">
    <property type="entry name" value="INT_XerDC_C"/>
    <property type="match status" value="1"/>
</dbReference>
<evidence type="ECO:0000256" key="2">
    <source>
        <dbReference type="ARBA" id="ARBA00023125"/>
    </source>
</evidence>
<dbReference type="EMBL" id="MEWS01000025">
    <property type="protein sequence ID" value="OGC82006.1"/>
    <property type="molecule type" value="Genomic_DNA"/>
</dbReference>
<protein>
    <recommendedName>
        <fullName evidence="9">Tyrosine recombinase XerC</fullName>
    </recommendedName>
</protein>
<dbReference type="PANTHER" id="PTHR30349:SF81">
    <property type="entry name" value="TYROSINE RECOMBINASE XERC"/>
    <property type="match status" value="1"/>
</dbReference>
<dbReference type="InterPro" id="IPR013762">
    <property type="entry name" value="Integrase-like_cat_sf"/>
</dbReference>
<dbReference type="InterPro" id="IPR002104">
    <property type="entry name" value="Integrase_catalytic"/>
</dbReference>
<organism evidence="7 8">
    <name type="scientific">Candidatus Abawacabacteria bacterium RIFCSPHIGHO2_01_FULL_46_8</name>
    <dbReference type="NCBI Taxonomy" id="1817815"/>
    <lineage>
        <taxon>Bacteria</taxon>
        <taxon>Candidatus Abawacaibacteriota</taxon>
    </lineage>
</organism>
<dbReference type="PANTHER" id="PTHR30349">
    <property type="entry name" value="PHAGE INTEGRASE-RELATED"/>
    <property type="match status" value="1"/>
</dbReference>
<dbReference type="GO" id="GO:0006310">
    <property type="term" value="P:DNA recombination"/>
    <property type="evidence" value="ECO:0007669"/>
    <property type="project" value="UniProtKB-KW"/>
</dbReference>
<evidence type="ECO:0000256" key="4">
    <source>
        <dbReference type="PROSITE-ProRule" id="PRU01248"/>
    </source>
</evidence>
<dbReference type="InterPro" id="IPR050090">
    <property type="entry name" value="Tyrosine_recombinase_XerCD"/>
</dbReference>
<evidence type="ECO:0000256" key="1">
    <source>
        <dbReference type="ARBA" id="ARBA00022908"/>
    </source>
</evidence>
<keyword evidence="3" id="KW-0233">DNA recombination</keyword>
<evidence type="ECO:0008006" key="9">
    <source>
        <dbReference type="Google" id="ProtNLM"/>
    </source>
</evidence>
<gene>
    <name evidence="7" type="ORF">A2788_00210</name>
</gene>
<dbReference type="PROSITE" id="PS51900">
    <property type="entry name" value="CB"/>
    <property type="match status" value="1"/>
</dbReference>
<dbReference type="PROSITE" id="PS51898">
    <property type="entry name" value="TYR_RECOMBINASE"/>
    <property type="match status" value="1"/>
</dbReference>
<dbReference type="SUPFAM" id="SSF47823">
    <property type="entry name" value="lambda integrase-like, N-terminal domain"/>
    <property type="match status" value="1"/>
</dbReference>
<evidence type="ECO:0000313" key="8">
    <source>
        <dbReference type="Proteomes" id="UP000177521"/>
    </source>
</evidence>
<dbReference type="Gene3D" id="1.10.443.10">
    <property type="entry name" value="Intergrase catalytic core"/>
    <property type="match status" value="1"/>
</dbReference>
<dbReference type="InterPro" id="IPR044068">
    <property type="entry name" value="CB"/>
</dbReference>
<dbReference type="SUPFAM" id="SSF56349">
    <property type="entry name" value="DNA breaking-rejoining enzymes"/>
    <property type="match status" value="1"/>
</dbReference>
<evidence type="ECO:0000259" key="5">
    <source>
        <dbReference type="PROSITE" id="PS51898"/>
    </source>
</evidence>
<reference evidence="7 8" key="1">
    <citation type="journal article" date="2016" name="Nat. Commun.">
        <title>Thousands of microbial genomes shed light on interconnected biogeochemical processes in an aquifer system.</title>
        <authorList>
            <person name="Anantharaman K."/>
            <person name="Brown C.T."/>
            <person name="Hug L.A."/>
            <person name="Sharon I."/>
            <person name="Castelle C.J."/>
            <person name="Probst A.J."/>
            <person name="Thomas B.C."/>
            <person name="Singh A."/>
            <person name="Wilkins M.J."/>
            <person name="Karaoz U."/>
            <person name="Brodie E.L."/>
            <person name="Williams K.H."/>
            <person name="Hubbard S.S."/>
            <person name="Banfield J.F."/>
        </authorList>
    </citation>
    <scope>NUCLEOTIDE SEQUENCE [LARGE SCALE GENOMIC DNA]</scope>
</reference>
<evidence type="ECO:0000313" key="7">
    <source>
        <dbReference type="EMBL" id="OGC82006.1"/>
    </source>
</evidence>
<dbReference type="AlphaFoldDB" id="A0A1F4XK31"/>
<sequence>MAEKSLREQIYDFLAYCEVARNRSRKTIENYRHYLLRFLAWAKEKQAKDINLAVVQEYRLHLNRLGGREETLSKRTQYYHLVALRAFLKYLVTHDVETLAPEKIELAKLPDRVVSFLANQEVEDLLEQAGQNKKSGLRDRAILELLYSTGLRVGELVKLNRDQISLVRTEFIVQGKGGKARPVFITPRAVGSLKIYLNSRKDNWRPLFINYGRSSKEQDVGSGEHKRLSAVSVQNIVRRAALCAGIMKKVTPHTLRHSFATNLLTKGADIRSVQEMLGHSSITTTQIYTHVTNQRLKEIHARFHQ</sequence>
<dbReference type="InterPro" id="IPR010998">
    <property type="entry name" value="Integrase_recombinase_N"/>
</dbReference>
<name>A0A1F4XK31_9BACT</name>
<accession>A0A1F4XK31</accession>
<feature type="domain" description="Core-binding (CB)" evidence="6">
    <location>
        <begin position="4"/>
        <end position="92"/>
    </location>
</feature>
<dbReference type="Proteomes" id="UP000177521">
    <property type="component" value="Unassembled WGS sequence"/>
</dbReference>
<dbReference type="InterPro" id="IPR004107">
    <property type="entry name" value="Integrase_SAM-like_N"/>
</dbReference>
<dbReference type="Gene3D" id="1.10.150.130">
    <property type="match status" value="1"/>
</dbReference>